<evidence type="ECO:0000256" key="5">
    <source>
        <dbReference type="ARBA" id="ARBA00023027"/>
    </source>
</evidence>
<feature type="non-terminal residue" evidence="12">
    <location>
        <position position="1"/>
    </location>
</feature>
<dbReference type="PROSITE" id="PS00687">
    <property type="entry name" value="ALDEHYDE_DEHYDR_GLU"/>
    <property type="match status" value="1"/>
</dbReference>
<evidence type="ECO:0000313" key="13">
    <source>
        <dbReference type="Proteomes" id="UP000243876"/>
    </source>
</evidence>
<comment type="pathway">
    <text evidence="1">Amino-acid degradation; L-proline degradation into L-glutamate; L-glutamate from L-proline: step 2/2.</text>
</comment>
<dbReference type="OrthoDB" id="5322683at2759"/>
<keyword evidence="5" id="KW-0520">NAD</keyword>
<comment type="catalytic activity">
    <reaction evidence="8">
        <text>L-glutamate 5-semialdehyde + NAD(+) + H2O = L-glutamate + NADH + 2 H(+)</text>
        <dbReference type="Rhea" id="RHEA:30235"/>
        <dbReference type="ChEBI" id="CHEBI:15377"/>
        <dbReference type="ChEBI" id="CHEBI:15378"/>
        <dbReference type="ChEBI" id="CHEBI:29985"/>
        <dbReference type="ChEBI" id="CHEBI:57540"/>
        <dbReference type="ChEBI" id="CHEBI:57945"/>
        <dbReference type="ChEBI" id="CHEBI:58066"/>
        <dbReference type="EC" id="1.2.1.88"/>
    </reaction>
</comment>
<evidence type="ECO:0000313" key="12">
    <source>
        <dbReference type="EMBL" id="CEQ39059.1"/>
    </source>
</evidence>
<dbReference type="GO" id="GO:0003842">
    <property type="term" value="F:L-glutamate gamma-semialdehyde dehydrogenase activity"/>
    <property type="evidence" value="ECO:0007669"/>
    <property type="project" value="UniProtKB-EC"/>
</dbReference>
<dbReference type="CDD" id="cd07123">
    <property type="entry name" value="ALDH_F4-17_P5CDH"/>
    <property type="match status" value="1"/>
</dbReference>
<keyword evidence="4 10" id="KW-0560">Oxidoreductase</keyword>
<dbReference type="SUPFAM" id="SSF53720">
    <property type="entry name" value="ALDH-like"/>
    <property type="match status" value="1"/>
</dbReference>
<gene>
    <name evidence="12" type="primary">SPOSA6832_00543</name>
</gene>
<dbReference type="FunFam" id="3.40.309.10:FF:000005">
    <property type="entry name" value="1-pyrroline-5-carboxylate dehydrogenase 1"/>
    <property type="match status" value="1"/>
</dbReference>
<dbReference type="InterPro" id="IPR016162">
    <property type="entry name" value="Ald_DH_N"/>
</dbReference>
<keyword evidence="6" id="KW-0642">Proline metabolism</keyword>
<dbReference type="Gene3D" id="3.40.309.10">
    <property type="entry name" value="Aldehyde Dehydrogenase, Chain A, domain 2"/>
    <property type="match status" value="2"/>
</dbReference>
<dbReference type="Proteomes" id="UP000243876">
    <property type="component" value="Unassembled WGS sequence"/>
</dbReference>
<feature type="active site" evidence="9">
    <location>
        <position position="303"/>
    </location>
</feature>
<dbReference type="Gene3D" id="3.40.605.10">
    <property type="entry name" value="Aldehyde Dehydrogenase, Chain A, domain 1"/>
    <property type="match status" value="2"/>
</dbReference>
<organism evidence="12 13">
    <name type="scientific">Sporidiobolus salmonicolor</name>
    <name type="common">Yeast-like fungus</name>
    <name type="synonym">Sporobolomyces salmonicolor</name>
    <dbReference type="NCBI Taxonomy" id="5005"/>
    <lineage>
        <taxon>Eukaryota</taxon>
        <taxon>Fungi</taxon>
        <taxon>Dikarya</taxon>
        <taxon>Basidiomycota</taxon>
        <taxon>Pucciniomycotina</taxon>
        <taxon>Microbotryomycetes</taxon>
        <taxon>Sporidiobolales</taxon>
        <taxon>Sporidiobolaceae</taxon>
        <taxon>Sporobolomyces</taxon>
    </lineage>
</organism>
<dbReference type="Pfam" id="PF00171">
    <property type="entry name" value="Aldedh"/>
    <property type="match status" value="2"/>
</dbReference>
<evidence type="ECO:0000256" key="1">
    <source>
        <dbReference type="ARBA" id="ARBA00004786"/>
    </source>
</evidence>
<evidence type="ECO:0000256" key="3">
    <source>
        <dbReference type="ARBA" id="ARBA00012884"/>
    </source>
</evidence>
<feature type="domain" description="Aldehyde dehydrogenase" evidence="11">
    <location>
        <begin position="67"/>
        <end position="334"/>
    </location>
</feature>
<evidence type="ECO:0000256" key="4">
    <source>
        <dbReference type="ARBA" id="ARBA00023002"/>
    </source>
</evidence>
<evidence type="ECO:0000256" key="8">
    <source>
        <dbReference type="ARBA" id="ARBA00048142"/>
    </source>
</evidence>
<dbReference type="InterPro" id="IPR016163">
    <property type="entry name" value="Ald_DH_C"/>
</dbReference>
<dbReference type="AlphaFoldDB" id="A0A0D6EGF6"/>
<accession>A0A0D6EGF6</accession>
<evidence type="ECO:0000256" key="10">
    <source>
        <dbReference type="RuleBase" id="RU003345"/>
    </source>
</evidence>
<dbReference type="InterPro" id="IPR050485">
    <property type="entry name" value="Proline_metab_enzyme"/>
</dbReference>
<dbReference type="EC" id="1.2.1.88" evidence="3"/>
<dbReference type="GO" id="GO:0005759">
    <property type="term" value="C:mitochondrial matrix"/>
    <property type="evidence" value="ECO:0007669"/>
    <property type="project" value="TreeGrafter"/>
</dbReference>
<dbReference type="PANTHER" id="PTHR42862">
    <property type="entry name" value="DELTA-1-PYRROLINE-5-CARBOXYLATE DEHYDROGENASE 1, ISOFORM A-RELATED"/>
    <property type="match status" value="1"/>
</dbReference>
<evidence type="ECO:0000256" key="9">
    <source>
        <dbReference type="PROSITE-ProRule" id="PRU10007"/>
    </source>
</evidence>
<keyword evidence="13" id="KW-1185">Reference proteome</keyword>
<evidence type="ECO:0000256" key="2">
    <source>
        <dbReference type="ARBA" id="ARBA00009986"/>
    </source>
</evidence>
<protein>
    <recommendedName>
        <fullName evidence="7">L-glutamate gamma-semialdehyde dehydrogenase</fullName>
        <ecNumber evidence="3">1.2.1.88</ecNumber>
    </recommendedName>
    <alternativeName>
        <fullName evidence="7">L-glutamate gamma-semialdehyde dehydrogenase</fullName>
    </alternativeName>
</protein>
<dbReference type="InterPro" id="IPR015590">
    <property type="entry name" value="Aldehyde_DH_dom"/>
</dbReference>
<comment type="similarity">
    <text evidence="2 10">Belongs to the aldehyde dehydrogenase family.</text>
</comment>
<evidence type="ECO:0000256" key="6">
    <source>
        <dbReference type="ARBA" id="ARBA00023062"/>
    </source>
</evidence>
<proteinExistence type="inferred from homology"/>
<evidence type="ECO:0000259" key="11">
    <source>
        <dbReference type="Pfam" id="PF00171"/>
    </source>
</evidence>
<dbReference type="EMBL" id="CENE01000002">
    <property type="protein sequence ID" value="CEQ39059.1"/>
    <property type="molecule type" value="Genomic_DNA"/>
</dbReference>
<reference evidence="13" key="1">
    <citation type="submission" date="2015-02" db="EMBL/GenBank/DDBJ databases">
        <authorList>
            <person name="Gon?alves P."/>
        </authorList>
    </citation>
    <scope>NUCLEOTIDE SEQUENCE [LARGE SCALE GENOMIC DNA]</scope>
</reference>
<sequence length="575" mass="62418">MSVNTNAHFKLPRAFNEPNKNYAPGSAERAALVAALAEMEAAAPFDVPAFVGGKEVNLQGERTPQPMPHNHKKALCTFAASTPELASDAIEAALAAQPEWEALPFAERAAVFLKAADLISGKYRAKICAATMLGQGKNAWQAEIDAAAELADFFRFGASQVEHLYQQQPPENSPGVWNKVEYRPLEGFVFAVTPFNFTAIGGNLVGAPALVGNVLVWKPSPMATYASWIVLNILLEAGLPKNVIQFLPCPNGDATVKLVDRVISHRMFAGLHFTGSTHVFKHLWKEIASNVDKYLSYPRLVGETGGKNFQLVHESADVRAAVIGAIRGAFEYQGAPLSRLYHLGVSADSSEFEIGQKCSALSRLYVPKKLWEGKGLFKETLLDELAKITVGPVNEFEHFMGPVITQASYDKVIGYIAKAKDAGGEIIFGGKGNDSTGFYVEPTIIVTKDPKSVTMVDEIFGPVLTVYVYEDGQYEETCKLIDSTTTYALTGCIFATDRYALLKASNLLRHASGMMYHNDKSTGAVVGQQPFGGARGSGTNDKAGSASIFYRFVQARAIKETFTPPTDFLYPSNFV</sequence>
<dbReference type="FunFam" id="3.40.605.10:FF:000006">
    <property type="entry name" value="1-pyrroline-5-carboxylate dehydrogenase"/>
    <property type="match status" value="1"/>
</dbReference>
<dbReference type="GO" id="GO:0010133">
    <property type="term" value="P:L-proline catabolic process to L-glutamate"/>
    <property type="evidence" value="ECO:0007669"/>
    <property type="project" value="InterPro"/>
</dbReference>
<feature type="domain" description="Aldehyde dehydrogenase" evidence="11">
    <location>
        <begin position="352"/>
        <end position="553"/>
    </location>
</feature>
<name>A0A0D6EGF6_SPOSA</name>
<dbReference type="PANTHER" id="PTHR42862:SF1">
    <property type="entry name" value="DELTA-1-PYRROLINE-5-CARBOXYLATE DEHYDROGENASE 2, ISOFORM A-RELATED"/>
    <property type="match status" value="1"/>
</dbReference>
<dbReference type="InterPro" id="IPR016161">
    <property type="entry name" value="Ald_DH/histidinol_DH"/>
</dbReference>
<dbReference type="InterPro" id="IPR029510">
    <property type="entry name" value="Ald_DH_CS_GLU"/>
</dbReference>
<evidence type="ECO:0000256" key="7">
    <source>
        <dbReference type="ARBA" id="ARBA00032259"/>
    </source>
</evidence>
<dbReference type="InterPro" id="IPR005931">
    <property type="entry name" value="P5CDH/ALDH4A1"/>
</dbReference>